<dbReference type="EMBL" id="CM055094">
    <property type="protein sequence ID" value="KAJ7562767.1"/>
    <property type="molecule type" value="Genomic_DNA"/>
</dbReference>
<protein>
    <submittedName>
        <fullName evidence="1">Uncharacterized protein</fullName>
    </submittedName>
</protein>
<organism evidence="1 2">
    <name type="scientific">Diphasiastrum complanatum</name>
    <name type="common">Issler's clubmoss</name>
    <name type="synonym">Lycopodium complanatum</name>
    <dbReference type="NCBI Taxonomy" id="34168"/>
    <lineage>
        <taxon>Eukaryota</taxon>
        <taxon>Viridiplantae</taxon>
        <taxon>Streptophyta</taxon>
        <taxon>Embryophyta</taxon>
        <taxon>Tracheophyta</taxon>
        <taxon>Lycopodiopsida</taxon>
        <taxon>Lycopodiales</taxon>
        <taxon>Lycopodiaceae</taxon>
        <taxon>Lycopodioideae</taxon>
        <taxon>Diphasiastrum</taxon>
    </lineage>
</organism>
<proteinExistence type="predicted"/>
<evidence type="ECO:0000313" key="1">
    <source>
        <dbReference type="EMBL" id="KAJ7562767.1"/>
    </source>
</evidence>
<comment type="caution">
    <text evidence="1">The sequence shown here is derived from an EMBL/GenBank/DDBJ whole genome shotgun (WGS) entry which is preliminary data.</text>
</comment>
<keyword evidence="2" id="KW-1185">Reference proteome</keyword>
<accession>A0ACC2E8I7</accession>
<gene>
    <name evidence="1" type="ORF">O6H91_03G084000</name>
</gene>
<sequence>MAKAGAGSGLLEGAYRVLMRRNLVYIAFILTGALVGERVLDYGINNVWEQNNIGKRFEDIRVLGSRASEEE</sequence>
<dbReference type="Proteomes" id="UP001162992">
    <property type="component" value="Chromosome 3"/>
</dbReference>
<name>A0ACC2E8I7_DIPCM</name>
<evidence type="ECO:0000313" key="2">
    <source>
        <dbReference type="Proteomes" id="UP001162992"/>
    </source>
</evidence>
<reference evidence="2" key="1">
    <citation type="journal article" date="2024" name="Proc. Natl. Acad. Sci. U.S.A.">
        <title>Extraordinary preservation of gene collinearity over three hundred million years revealed in homosporous lycophytes.</title>
        <authorList>
            <person name="Li C."/>
            <person name="Wickell D."/>
            <person name="Kuo L.Y."/>
            <person name="Chen X."/>
            <person name="Nie B."/>
            <person name="Liao X."/>
            <person name="Peng D."/>
            <person name="Ji J."/>
            <person name="Jenkins J."/>
            <person name="Williams M."/>
            <person name="Shu S."/>
            <person name="Plott C."/>
            <person name="Barry K."/>
            <person name="Rajasekar S."/>
            <person name="Grimwood J."/>
            <person name="Han X."/>
            <person name="Sun S."/>
            <person name="Hou Z."/>
            <person name="He W."/>
            <person name="Dai G."/>
            <person name="Sun C."/>
            <person name="Schmutz J."/>
            <person name="Leebens-Mack J.H."/>
            <person name="Li F.W."/>
            <person name="Wang L."/>
        </authorList>
    </citation>
    <scope>NUCLEOTIDE SEQUENCE [LARGE SCALE GENOMIC DNA]</scope>
    <source>
        <strain evidence="2">cv. PW_Plant_1</strain>
    </source>
</reference>